<evidence type="ECO:0000313" key="2">
    <source>
        <dbReference type="EMBL" id="MFC5849318.1"/>
    </source>
</evidence>
<sequence length="236" mass="25510">MTTLLDLALTPAQGGPRECGPGRQASHIYAECGFSAGGACIEQFLIDYPMAVDLTRMGFSPQGMNLIRRGDVYHLVDIIGAEHYPHVADFVEEARAIGISRKVPRTAEFSKLTAHSTMIFIHAKAAVRNAPKVAAATGTWRCPCGKGHLPTEPCAAYHWYSPPPTVAGTSIRRLKRASYQVRALTPGTDELELTSGYFMQVPISNLAVIRKQDGSVDQTSRAKANQSSLPVIDADS</sequence>
<keyword evidence="3" id="KW-1185">Reference proteome</keyword>
<dbReference type="RefSeq" id="WP_380050374.1">
    <property type="nucleotide sequence ID" value="NZ_JBHSOH010000019.1"/>
</dbReference>
<reference evidence="3" key="1">
    <citation type="journal article" date="2019" name="Int. J. Syst. Evol. Microbiol.">
        <title>The Global Catalogue of Microorganisms (GCM) 10K type strain sequencing project: providing services to taxonomists for standard genome sequencing and annotation.</title>
        <authorList>
            <consortium name="The Broad Institute Genomics Platform"/>
            <consortium name="The Broad Institute Genome Sequencing Center for Infectious Disease"/>
            <person name="Wu L."/>
            <person name="Ma J."/>
        </authorList>
    </citation>
    <scope>NUCLEOTIDE SEQUENCE [LARGE SCALE GENOMIC DNA]</scope>
    <source>
        <strain evidence="3">CGMCC 1.15053</strain>
    </source>
</reference>
<gene>
    <name evidence="2" type="ORF">ACFPQ6_13475</name>
</gene>
<dbReference type="EMBL" id="JBHSOH010000019">
    <property type="protein sequence ID" value="MFC5849318.1"/>
    <property type="molecule type" value="Genomic_DNA"/>
</dbReference>
<organism evidence="2 3">
    <name type="scientific">Deinococcus petrolearius</name>
    <dbReference type="NCBI Taxonomy" id="1751295"/>
    <lineage>
        <taxon>Bacteria</taxon>
        <taxon>Thermotogati</taxon>
        <taxon>Deinococcota</taxon>
        <taxon>Deinococci</taxon>
        <taxon>Deinococcales</taxon>
        <taxon>Deinococcaceae</taxon>
        <taxon>Deinococcus</taxon>
    </lineage>
</organism>
<proteinExistence type="predicted"/>
<evidence type="ECO:0000256" key="1">
    <source>
        <dbReference type="SAM" id="MobiDB-lite"/>
    </source>
</evidence>
<feature type="region of interest" description="Disordered" evidence="1">
    <location>
        <begin position="215"/>
        <end position="236"/>
    </location>
</feature>
<protein>
    <submittedName>
        <fullName evidence="2">Uncharacterized protein</fullName>
    </submittedName>
</protein>
<evidence type="ECO:0000313" key="3">
    <source>
        <dbReference type="Proteomes" id="UP001595979"/>
    </source>
</evidence>
<accession>A0ABW1DMW7</accession>
<name>A0ABW1DMW7_9DEIO</name>
<feature type="compositionally biased region" description="Polar residues" evidence="1">
    <location>
        <begin position="215"/>
        <end position="229"/>
    </location>
</feature>
<comment type="caution">
    <text evidence="2">The sequence shown here is derived from an EMBL/GenBank/DDBJ whole genome shotgun (WGS) entry which is preliminary data.</text>
</comment>
<dbReference type="Proteomes" id="UP001595979">
    <property type="component" value="Unassembled WGS sequence"/>
</dbReference>